<feature type="transmembrane region" description="Helical" evidence="6">
    <location>
        <begin position="100"/>
        <end position="121"/>
    </location>
</feature>
<sequence length="500" mass="53512">MEPLPPPKGGEKGSSQAVQNVAVETQGSSSYRDEPPQDVRPNIQTRTTSTATQQYRVYKRRWVGLIQLVLLNIIISWDWLTFSAVSTTSAEYFNVSESTINWLSTAFLFAFVIVSPAVIWTLNRGPKVAIIVASILTFVGNWIRYAGTRASGGHFGVVMFGQIIIGLAQPFVLAAPTRYSDLWFTEKGRISATAVASLANPLGGALGQLVGPFWATSPSQVPNLVLYTAIISTCASVPSFFIPSAPPTPPSASSSIPKTPLRATFRALSRNPSFFLILLPFAVYVGLFNAMSSLLNQILGPYGYSEDQAGICGALLIVIGLLTSAVTSPIIDRTHAYLLSIKILVPVIAASYLCFIWAPPTRTLVAPYLIASVLGASSFSLVPIALEYLVEVTFPASPEVGSTISWAGGQLLGGVFILAMDALREEEEDGATPKGSMWRALVFQAVLAVLVVPAPLCLGVRRFGLGRDREKGRLGVDEGVEQSDAPPQDDEGALRGESGM</sequence>
<feature type="transmembrane region" description="Helical" evidence="6">
    <location>
        <begin position="308"/>
        <end position="327"/>
    </location>
</feature>
<evidence type="ECO:0000313" key="7">
    <source>
        <dbReference type="EMBL" id="EON66906.1"/>
    </source>
</evidence>
<dbReference type="eggNOG" id="KOG2563">
    <property type="taxonomic scope" value="Eukaryota"/>
</dbReference>
<name>R7YZ03_CONA1</name>
<feature type="transmembrane region" description="Helical" evidence="6">
    <location>
        <begin position="339"/>
        <end position="359"/>
    </location>
</feature>
<evidence type="ECO:0000256" key="2">
    <source>
        <dbReference type="ARBA" id="ARBA00022692"/>
    </source>
</evidence>
<feature type="transmembrane region" description="Helical" evidence="6">
    <location>
        <begin position="153"/>
        <end position="175"/>
    </location>
</feature>
<feature type="transmembrane region" description="Helical" evidence="6">
    <location>
        <begin position="128"/>
        <end position="147"/>
    </location>
</feature>
<dbReference type="OMA" id="STICWTG"/>
<dbReference type="STRING" id="1168221.R7YZ03"/>
<feature type="transmembrane region" description="Helical" evidence="6">
    <location>
        <begin position="440"/>
        <end position="460"/>
    </location>
</feature>
<dbReference type="HOGENOM" id="CLU_023132_2_1_1"/>
<keyword evidence="2 6" id="KW-0812">Transmembrane</keyword>
<dbReference type="RefSeq" id="XP_007782223.1">
    <property type="nucleotide sequence ID" value="XM_007784033.1"/>
</dbReference>
<evidence type="ECO:0000256" key="6">
    <source>
        <dbReference type="SAM" id="Phobius"/>
    </source>
</evidence>
<feature type="compositionally biased region" description="Polar residues" evidence="5">
    <location>
        <begin position="14"/>
        <end position="30"/>
    </location>
</feature>
<dbReference type="PANTHER" id="PTHR10924">
    <property type="entry name" value="MAJOR FACILITATOR SUPERFAMILY PROTEIN-RELATED"/>
    <property type="match status" value="1"/>
</dbReference>
<dbReference type="Proteomes" id="UP000016924">
    <property type="component" value="Unassembled WGS sequence"/>
</dbReference>
<evidence type="ECO:0000256" key="3">
    <source>
        <dbReference type="ARBA" id="ARBA00022989"/>
    </source>
</evidence>
<dbReference type="PANTHER" id="PTHR10924:SF6">
    <property type="entry name" value="SOLUTE CARRIER FAMILY 49 MEMBER A3"/>
    <property type="match status" value="1"/>
</dbReference>
<feature type="region of interest" description="Disordered" evidence="5">
    <location>
        <begin position="474"/>
        <end position="500"/>
    </location>
</feature>
<feature type="transmembrane region" description="Helical" evidence="6">
    <location>
        <begin position="365"/>
        <end position="390"/>
    </location>
</feature>
<accession>R7YZ03</accession>
<dbReference type="InterPro" id="IPR049680">
    <property type="entry name" value="FLVCR1-2_SLC49-like"/>
</dbReference>
<feature type="transmembrane region" description="Helical" evidence="6">
    <location>
        <begin position="62"/>
        <end position="80"/>
    </location>
</feature>
<dbReference type="GO" id="GO:0016020">
    <property type="term" value="C:membrane"/>
    <property type="evidence" value="ECO:0007669"/>
    <property type="project" value="UniProtKB-SubCell"/>
</dbReference>
<feature type="region of interest" description="Disordered" evidence="5">
    <location>
        <begin position="1"/>
        <end position="42"/>
    </location>
</feature>
<dbReference type="GO" id="GO:0022857">
    <property type="term" value="F:transmembrane transporter activity"/>
    <property type="evidence" value="ECO:0007669"/>
    <property type="project" value="InterPro"/>
</dbReference>
<gene>
    <name evidence="7" type="ORF">W97_06309</name>
</gene>
<reference evidence="8" key="1">
    <citation type="submission" date="2012-06" db="EMBL/GenBank/DDBJ databases">
        <title>The genome sequence of Coniosporium apollinis CBS 100218.</title>
        <authorList>
            <consortium name="The Broad Institute Genome Sequencing Platform"/>
            <person name="Cuomo C."/>
            <person name="Gorbushina A."/>
            <person name="Noack S."/>
            <person name="Walker B."/>
            <person name="Young S.K."/>
            <person name="Zeng Q."/>
            <person name="Gargeya S."/>
            <person name="Fitzgerald M."/>
            <person name="Haas B."/>
            <person name="Abouelleil A."/>
            <person name="Alvarado L."/>
            <person name="Arachchi H.M."/>
            <person name="Berlin A.M."/>
            <person name="Chapman S.B."/>
            <person name="Goldberg J."/>
            <person name="Griggs A."/>
            <person name="Gujja S."/>
            <person name="Hansen M."/>
            <person name="Howarth C."/>
            <person name="Imamovic A."/>
            <person name="Larimer J."/>
            <person name="McCowan C."/>
            <person name="Montmayeur A."/>
            <person name="Murphy C."/>
            <person name="Neiman D."/>
            <person name="Pearson M."/>
            <person name="Priest M."/>
            <person name="Roberts A."/>
            <person name="Saif S."/>
            <person name="Shea T."/>
            <person name="Sisk P."/>
            <person name="Sykes S."/>
            <person name="Wortman J."/>
            <person name="Nusbaum C."/>
            <person name="Birren B."/>
        </authorList>
    </citation>
    <scope>NUCLEOTIDE SEQUENCE [LARGE SCALE GENOMIC DNA]</scope>
    <source>
        <strain evidence="8">CBS 100218</strain>
    </source>
</reference>
<keyword evidence="3 6" id="KW-1133">Transmembrane helix</keyword>
<dbReference type="Gene3D" id="1.20.1250.20">
    <property type="entry name" value="MFS general substrate transporter like domains"/>
    <property type="match status" value="2"/>
</dbReference>
<evidence type="ECO:0000256" key="5">
    <source>
        <dbReference type="SAM" id="MobiDB-lite"/>
    </source>
</evidence>
<dbReference type="SUPFAM" id="SSF103473">
    <property type="entry name" value="MFS general substrate transporter"/>
    <property type="match status" value="1"/>
</dbReference>
<keyword evidence="4 6" id="KW-0472">Membrane</keyword>
<keyword evidence="8" id="KW-1185">Reference proteome</keyword>
<evidence type="ECO:0000256" key="4">
    <source>
        <dbReference type="ARBA" id="ARBA00023136"/>
    </source>
</evidence>
<dbReference type="InterPro" id="IPR036259">
    <property type="entry name" value="MFS_trans_sf"/>
</dbReference>
<dbReference type="AlphaFoldDB" id="R7YZ03"/>
<dbReference type="InterPro" id="IPR011701">
    <property type="entry name" value="MFS"/>
</dbReference>
<dbReference type="EMBL" id="JH767583">
    <property type="protein sequence ID" value="EON66906.1"/>
    <property type="molecule type" value="Genomic_DNA"/>
</dbReference>
<dbReference type="OrthoDB" id="422206at2759"/>
<dbReference type="Pfam" id="PF07690">
    <property type="entry name" value="MFS_1"/>
    <property type="match status" value="1"/>
</dbReference>
<organism evidence="7 8">
    <name type="scientific">Coniosporium apollinis (strain CBS 100218)</name>
    <name type="common">Rock-inhabiting black yeast</name>
    <dbReference type="NCBI Taxonomy" id="1168221"/>
    <lineage>
        <taxon>Eukaryota</taxon>
        <taxon>Fungi</taxon>
        <taxon>Dikarya</taxon>
        <taxon>Ascomycota</taxon>
        <taxon>Pezizomycotina</taxon>
        <taxon>Dothideomycetes</taxon>
        <taxon>Dothideomycetes incertae sedis</taxon>
        <taxon>Coniosporium</taxon>
    </lineage>
</organism>
<feature type="transmembrane region" description="Helical" evidence="6">
    <location>
        <begin position="274"/>
        <end position="296"/>
    </location>
</feature>
<evidence type="ECO:0008006" key="9">
    <source>
        <dbReference type="Google" id="ProtNLM"/>
    </source>
</evidence>
<evidence type="ECO:0000313" key="8">
    <source>
        <dbReference type="Proteomes" id="UP000016924"/>
    </source>
</evidence>
<protein>
    <recommendedName>
        <fullName evidence="9">Major facilitator superfamily (MFS) profile domain-containing protein</fullName>
    </recommendedName>
</protein>
<proteinExistence type="predicted"/>
<comment type="subcellular location">
    <subcellularLocation>
        <location evidence="1">Membrane</location>
        <topology evidence="1">Multi-pass membrane protein</topology>
    </subcellularLocation>
</comment>
<dbReference type="GeneID" id="19903620"/>
<evidence type="ECO:0000256" key="1">
    <source>
        <dbReference type="ARBA" id="ARBA00004141"/>
    </source>
</evidence>